<evidence type="ECO:0000313" key="2">
    <source>
        <dbReference type="Proteomes" id="UP000651010"/>
    </source>
</evidence>
<organism evidence="1 2">
    <name type="scientific">Dyella acidiphila</name>
    <dbReference type="NCBI Taxonomy" id="2775866"/>
    <lineage>
        <taxon>Bacteria</taxon>
        <taxon>Pseudomonadati</taxon>
        <taxon>Pseudomonadota</taxon>
        <taxon>Gammaproteobacteria</taxon>
        <taxon>Lysobacterales</taxon>
        <taxon>Rhodanobacteraceae</taxon>
        <taxon>Dyella</taxon>
    </lineage>
</organism>
<dbReference type="PROSITE" id="PS51257">
    <property type="entry name" value="PROKAR_LIPOPROTEIN"/>
    <property type="match status" value="1"/>
</dbReference>
<comment type="caution">
    <text evidence="1">The sequence shown here is derived from an EMBL/GenBank/DDBJ whole genome shotgun (WGS) entry which is preliminary data.</text>
</comment>
<dbReference type="EMBL" id="JACZZA010000008">
    <property type="protein sequence ID" value="MBE1161406.1"/>
    <property type="molecule type" value="Genomic_DNA"/>
</dbReference>
<name>A0ABR9GBK5_9GAMM</name>
<sequence length="48" mass="5700">MKKILLLGIACALVLGGCVTVERRDHYDHDHYDDCLRDHGPRYCERWR</sequence>
<accession>A0ABR9GBK5</accession>
<protein>
    <recommendedName>
        <fullName evidence="3">Lipoprotein</fullName>
    </recommendedName>
</protein>
<dbReference type="Proteomes" id="UP000651010">
    <property type="component" value="Unassembled WGS sequence"/>
</dbReference>
<keyword evidence="2" id="KW-1185">Reference proteome</keyword>
<proteinExistence type="predicted"/>
<dbReference type="RefSeq" id="WP_192556261.1">
    <property type="nucleotide sequence ID" value="NZ_JACZZA010000008.1"/>
</dbReference>
<gene>
    <name evidence="1" type="ORF">IGX34_13560</name>
</gene>
<evidence type="ECO:0008006" key="3">
    <source>
        <dbReference type="Google" id="ProtNLM"/>
    </source>
</evidence>
<evidence type="ECO:0000313" key="1">
    <source>
        <dbReference type="EMBL" id="MBE1161406.1"/>
    </source>
</evidence>
<reference evidence="1 2" key="1">
    <citation type="submission" date="2020-09" db="EMBL/GenBank/DDBJ databases">
        <title>Dyella sp. 7MK23 isolated from forest soil.</title>
        <authorList>
            <person name="Fu J."/>
        </authorList>
    </citation>
    <scope>NUCLEOTIDE SEQUENCE [LARGE SCALE GENOMIC DNA]</scope>
    <source>
        <strain evidence="1 2">7MK23</strain>
    </source>
</reference>